<dbReference type="Proteomes" id="UP000586827">
    <property type="component" value="Unassembled WGS sequence"/>
</dbReference>
<evidence type="ECO:0000313" key="3">
    <source>
        <dbReference type="Proteomes" id="UP000586827"/>
    </source>
</evidence>
<name>A0A849C327_9NOCA</name>
<protein>
    <submittedName>
        <fullName evidence="2">TIGR02391 family protein</fullName>
    </submittedName>
</protein>
<keyword evidence="3" id="KW-1185">Reference proteome</keyword>
<feature type="domain" description="Conserved hypothetical protein CHP02391" evidence="1">
    <location>
        <begin position="140"/>
        <end position="264"/>
    </location>
</feature>
<sequence length="279" mass="30814">MAQEYKVNYLKSVLAAVTQFQDVLKQFLELHERSEIAPGIAPAVVPKAGADVDVIANLRTELNRLAGEASEAAHIADGMLWVQGTAGQIDPIVNWRSMTEPKPIVDDTTVLDTTDYVIGRLTAMIAKVSAAEPPSIGPSSLHHVVWGAARKLWIDGHYRQAVLVACDMAEQYVRSLTDQYKEPGTSVMNNAFSPNQPRAGERRLRWPGDPNHQSVKSMIDGLVRYAPGIQLTIRNQATHNQSTEYTEQEALERLAALSLLLRWVDECDVLEFGPEDSSD</sequence>
<reference evidence="2 3" key="1">
    <citation type="submission" date="2020-05" db="EMBL/GenBank/DDBJ databases">
        <title>MicrobeNet Type strains.</title>
        <authorList>
            <person name="Nicholson A.C."/>
        </authorList>
    </citation>
    <scope>NUCLEOTIDE SEQUENCE [LARGE SCALE GENOMIC DNA]</scope>
    <source>
        <strain evidence="2 3">JCM 3224</strain>
    </source>
</reference>
<organism evidence="2 3">
    <name type="scientific">Nocardia uniformis</name>
    <dbReference type="NCBI Taxonomy" id="53432"/>
    <lineage>
        <taxon>Bacteria</taxon>
        <taxon>Bacillati</taxon>
        <taxon>Actinomycetota</taxon>
        <taxon>Actinomycetes</taxon>
        <taxon>Mycobacteriales</taxon>
        <taxon>Nocardiaceae</taxon>
        <taxon>Nocardia</taxon>
    </lineage>
</organism>
<dbReference type="Pfam" id="PF09509">
    <property type="entry name" value="Hypoth_Ymh"/>
    <property type="match status" value="1"/>
</dbReference>
<evidence type="ECO:0000259" key="1">
    <source>
        <dbReference type="Pfam" id="PF09509"/>
    </source>
</evidence>
<comment type="caution">
    <text evidence="2">The sequence shown here is derived from an EMBL/GenBank/DDBJ whole genome shotgun (WGS) entry which is preliminary data.</text>
</comment>
<accession>A0A849C327</accession>
<evidence type="ECO:0000313" key="2">
    <source>
        <dbReference type="EMBL" id="NNH70840.1"/>
    </source>
</evidence>
<proteinExistence type="predicted"/>
<gene>
    <name evidence="2" type="ORF">HLB23_13360</name>
</gene>
<dbReference type="AlphaFoldDB" id="A0A849C327"/>
<dbReference type="RefSeq" id="WP_067523298.1">
    <property type="nucleotide sequence ID" value="NZ_JABELX010000004.1"/>
</dbReference>
<dbReference type="EMBL" id="JABELX010000004">
    <property type="protein sequence ID" value="NNH70840.1"/>
    <property type="molecule type" value="Genomic_DNA"/>
</dbReference>
<dbReference type="InterPro" id="IPR012654">
    <property type="entry name" value="CHP02391"/>
</dbReference>